<keyword evidence="5" id="KW-0813">Transport</keyword>
<comment type="subcellular location">
    <subcellularLocation>
        <location evidence="5">Cell membrane</location>
        <topology evidence="5">Multi-pass membrane protein</topology>
    </subcellularLocation>
    <subcellularLocation>
        <location evidence="1">Membrane</location>
        <topology evidence="1">Multi-pass membrane protein</topology>
    </subcellularLocation>
</comment>
<comment type="similarity">
    <text evidence="5">Belongs to the binding-protein-dependent transport system permease family.</text>
</comment>
<dbReference type="InterPro" id="IPR035906">
    <property type="entry name" value="MetI-like_sf"/>
</dbReference>
<dbReference type="Pfam" id="PF00528">
    <property type="entry name" value="BPD_transp_1"/>
    <property type="match status" value="2"/>
</dbReference>
<dbReference type="PANTHER" id="PTHR43496:SF1">
    <property type="entry name" value="POLYGALACTURONAN_RHAMNOGALACTURONAN TRANSPORT SYSTEM PERMEASE PROTEIN YTEP"/>
    <property type="match status" value="1"/>
</dbReference>
<sequence length="560" mass="61507">MPSNSATEKTRPRLRSRAVTGTPLELRVVFWIILAIFAVFLAAPLVLLLIKSFNVDGSFSLASYAAVLSSAGFLNALAGSFIIAGASALVTTVIAFMLAYTVNSTNVPGWYKSAVSSVAVLPMLLPTITYGFAIIYSFGRQGLITRLLGFQPFEIYGFNGLLLGYVIYTVPIAFMLINNTYKYIDKKFSVVSRVLGDNSFKTFFTTTFKPLIATLGASFIQAFFLSFTDFGIPASVGGEYKVVATTLYNQMLGSIPNFSKGAVVAMMMLIPSVFSILILRYLEKYNFRYNKISQIELTKNKGRDGLFIVLSALIMLGILSIFAVIFIVPFVQSWPYELGFSLENIKETLFGGQLTDVYLNSILVAVLTAVLGTAIAYLSALVTARSKMGRPSKAAIDGLVQTTNTVPGMVLGIAFLLAFSGTSLQCTFIILIICNIIHYFSTPYLMIKNSLSKMNASWETTGMLMGDSWTKTIFRVVIPNSWSTILEMFSYYFINAMVTISAVIFIVGARTMVVTTKIKQLQHFGDFEQIFVLSLLILATNLAVKLILKALSKKTERKPA</sequence>
<dbReference type="Gene3D" id="1.10.3720.10">
    <property type="entry name" value="MetI-like"/>
    <property type="match status" value="2"/>
</dbReference>
<feature type="transmembrane region" description="Helical" evidence="5">
    <location>
        <begin position="156"/>
        <end position="177"/>
    </location>
</feature>
<feature type="transmembrane region" description="Helical" evidence="5">
    <location>
        <begin position="428"/>
        <end position="447"/>
    </location>
</feature>
<dbReference type="PANTHER" id="PTHR43496">
    <property type="entry name" value="PROTEIN LPLB"/>
    <property type="match status" value="1"/>
</dbReference>
<feature type="domain" description="ABC transmembrane type-1" evidence="6">
    <location>
        <begin position="358"/>
        <end position="548"/>
    </location>
</feature>
<feature type="transmembrane region" description="Helical" evidence="5">
    <location>
        <begin position="489"/>
        <end position="509"/>
    </location>
</feature>
<feature type="transmembrane region" description="Helical" evidence="5">
    <location>
        <begin position="357"/>
        <end position="384"/>
    </location>
</feature>
<dbReference type="CDD" id="cd06261">
    <property type="entry name" value="TM_PBP2"/>
    <property type="match status" value="2"/>
</dbReference>
<dbReference type="PROSITE" id="PS50928">
    <property type="entry name" value="ABC_TM1"/>
    <property type="match status" value="2"/>
</dbReference>
<accession>A0A6N3H5V9</accession>
<feature type="transmembrane region" description="Helical" evidence="5">
    <location>
        <begin position="261"/>
        <end position="282"/>
    </location>
</feature>
<dbReference type="GO" id="GO:0055085">
    <property type="term" value="P:transmembrane transport"/>
    <property type="evidence" value="ECO:0007669"/>
    <property type="project" value="InterPro"/>
</dbReference>
<evidence type="ECO:0000313" key="7">
    <source>
        <dbReference type="EMBL" id="VYU72145.1"/>
    </source>
</evidence>
<dbReference type="SUPFAM" id="SSF161098">
    <property type="entry name" value="MetI-like"/>
    <property type="match status" value="2"/>
</dbReference>
<protein>
    <submittedName>
        <fullName evidence="7">Thiamine transporter membrane protein</fullName>
    </submittedName>
</protein>
<evidence type="ECO:0000256" key="3">
    <source>
        <dbReference type="ARBA" id="ARBA00022989"/>
    </source>
</evidence>
<evidence type="ECO:0000256" key="2">
    <source>
        <dbReference type="ARBA" id="ARBA00022692"/>
    </source>
</evidence>
<keyword evidence="2 5" id="KW-0812">Transmembrane</keyword>
<feature type="transmembrane region" description="Helical" evidence="5">
    <location>
        <begin position="529"/>
        <end position="548"/>
    </location>
</feature>
<feature type="transmembrane region" description="Helical" evidence="5">
    <location>
        <begin position="306"/>
        <end position="331"/>
    </location>
</feature>
<organism evidence="7">
    <name type="scientific">Eubacterium limosum</name>
    <dbReference type="NCBI Taxonomy" id="1736"/>
    <lineage>
        <taxon>Bacteria</taxon>
        <taxon>Bacillati</taxon>
        <taxon>Bacillota</taxon>
        <taxon>Clostridia</taxon>
        <taxon>Eubacteriales</taxon>
        <taxon>Eubacteriaceae</taxon>
        <taxon>Eubacterium</taxon>
    </lineage>
</organism>
<evidence type="ECO:0000259" key="6">
    <source>
        <dbReference type="PROSITE" id="PS50928"/>
    </source>
</evidence>
<feature type="transmembrane region" description="Helical" evidence="5">
    <location>
        <begin position="114"/>
        <end position="136"/>
    </location>
</feature>
<keyword evidence="4 5" id="KW-0472">Membrane</keyword>
<proteinExistence type="inferred from homology"/>
<feature type="transmembrane region" description="Helical" evidence="5">
    <location>
        <begin position="81"/>
        <end position="102"/>
    </location>
</feature>
<dbReference type="GO" id="GO:0005886">
    <property type="term" value="C:plasma membrane"/>
    <property type="evidence" value="ECO:0007669"/>
    <property type="project" value="UniProtKB-SubCell"/>
</dbReference>
<feature type="transmembrane region" description="Helical" evidence="5">
    <location>
        <begin position="28"/>
        <end position="50"/>
    </location>
</feature>
<dbReference type="InterPro" id="IPR000515">
    <property type="entry name" value="MetI-like"/>
</dbReference>
<feature type="domain" description="ABC transmembrane type-1" evidence="6">
    <location>
        <begin position="77"/>
        <end position="279"/>
    </location>
</feature>
<feature type="transmembrane region" description="Helical" evidence="5">
    <location>
        <begin position="211"/>
        <end position="232"/>
    </location>
</feature>
<keyword evidence="3 5" id="KW-1133">Transmembrane helix</keyword>
<dbReference type="EMBL" id="CACRTR010000023">
    <property type="protein sequence ID" value="VYU72145.1"/>
    <property type="molecule type" value="Genomic_DNA"/>
</dbReference>
<reference evidence="7" key="1">
    <citation type="submission" date="2019-11" db="EMBL/GenBank/DDBJ databases">
        <authorList>
            <person name="Feng L."/>
        </authorList>
    </citation>
    <scope>NUCLEOTIDE SEQUENCE</scope>
    <source>
        <strain evidence="7">ElimosumLFYP34</strain>
    </source>
</reference>
<evidence type="ECO:0000256" key="5">
    <source>
        <dbReference type="RuleBase" id="RU363032"/>
    </source>
</evidence>
<feature type="transmembrane region" description="Helical" evidence="5">
    <location>
        <begin position="405"/>
        <end position="422"/>
    </location>
</feature>
<dbReference type="AlphaFoldDB" id="A0A6N3H5V9"/>
<name>A0A6N3H5V9_EUBLI</name>
<evidence type="ECO:0000256" key="1">
    <source>
        <dbReference type="ARBA" id="ARBA00004141"/>
    </source>
</evidence>
<gene>
    <name evidence="7" type="ORF">ELLFYP34_00973</name>
</gene>
<evidence type="ECO:0000256" key="4">
    <source>
        <dbReference type="ARBA" id="ARBA00023136"/>
    </source>
</evidence>